<comment type="caution">
    <text evidence="2">The sequence shown here is derived from an EMBL/GenBank/DDBJ whole genome shotgun (WGS) entry which is preliminary data.</text>
</comment>
<evidence type="ECO:0000313" key="3">
    <source>
        <dbReference type="Proteomes" id="UP000178953"/>
    </source>
</evidence>
<keyword evidence="1" id="KW-1133">Transmembrane helix</keyword>
<feature type="transmembrane region" description="Helical" evidence="1">
    <location>
        <begin position="43"/>
        <end position="63"/>
    </location>
</feature>
<gene>
    <name evidence="2" type="ORF">BEL07_19025</name>
</gene>
<keyword evidence="1" id="KW-0472">Membrane</keyword>
<organism evidence="2 3">
    <name type="scientific">Mycolicibacterium grossiae</name>
    <dbReference type="NCBI Taxonomy" id="1552759"/>
    <lineage>
        <taxon>Bacteria</taxon>
        <taxon>Bacillati</taxon>
        <taxon>Actinomycetota</taxon>
        <taxon>Actinomycetes</taxon>
        <taxon>Mycobacteriales</taxon>
        <taxon>Mycobacteriaceae</taxon>
        <taxon>Mycolicibacterium</taxon>
    </lineage>
</organism>
<dbReference type="Proteomes" id="UP000178953">
    <property type="component" value="Unassembled WGS sequence"/>
</dbReference>
<keyword evidence="3" id="KW-1185">Reference proteome</keyword>
<protein>
    <submittedName>
        <fullName evidence="2">Uncharacterized protein</fullName>
    </submittedName>
</protein>
<feature type="transmembrane region" description="Helical" evidence="1">
    <location>
        <begin position="15"/>
        <end position="37"/>
    </location>
</feature>
<feature type="transmembrane region" description="Helical" evidence="1">
    <location>
        <begin position="75"/>
        <end position="104"/>
    </location>
</feature>
<accession>A0A1E8Q0Z3</accession>
<name>A0A1E8Q0Z3_9MYCO</name>
<dbReference type="EMBL" id="MCHX01000046">
    <property type="protein sequence ID" value="OFJ52173.1"/>
    <property type="molecule type" value="Genomic_DNA"/>
</dbReference>
<dbReference type="RefSeq" id="WP_070354628.1">
    <property type="nucleotide sequence ID" value="NZ_MCHX01000046.1"/>
</dbReference>
<dbReference type="AlphaFoldDB" id="A0A1E8Q0Z3"/>
<evidence type="ECO:0000256" key="1">
    <source>
        <dbReference type="SAM" id="Phobius"/>
    </source>
</evidence>
<proteinExistence type="predicted"/>
<sequence length="108" mass="10803">MGVASSDTQRAHGAALWNGFTLGPLATLSALLLLMLVEVPRTGAPVTAAAVGPTTIFLFLALVSLARGQGRTAWWVLSAVGAIIGTALTAAAIIGAISGIAYMLSDPG</sequence>
<evidence type="ECO:0000313" key="2">
    <source>
        <dbReference type="EMBL" id="OFJ52173.1"/>
    </source>
</evidence>
<reference evidence="2 3" key="1">
    <citation type="submission" date="2016-09" db="EMBL/GenBank/DDBJ databases">
        <title>genome sequence of Mycobacterium sp. 739 SCH.</title>
        <authorList>
            <person name="Greninger A.L."/>
            <person name="Qin X."/>
            <person name="Jerome K."/>
            <person name="Vora S."/>
            <person name="Quinn K."/>
        </authorList>
    </citation>
    <scope>NUCLEOTIDE SEQUENCE [LARGE SCALE GENOMIC DNA]</scope>
    <source>
        <strain evidence="2 3">SCH</strain>
    </source>
</reference>
<keyword evidence="1" id="KW-0812">Transmembrane</keyword>